<proteinExistence type="predicted"/>
<keyword evidence="1" id="KW-1185">Reference proteome</keyword>
<dbReference type="AlphaFoldDB" id="A0A1I7Y495"/>
<reference evidence="2" key="1">
    <citation type="submission" date="2016-11" db="UniProtKB">
        <authorList>
            <consortium name="WormBaseParasite"/>
        </authorList>
    </citation>
    <scope>IDENTIFICATION</scope>
</reference>
<protein>
    <submittedName>
        <fullName evidence="2">F-box domain-containing protein</fullName>
    </submittedName>
</protein>
<name>A0A1I7Y495_9BILA</name>
<evidence type="ECO:0000313" key="2">
    <source>
        <dbReference type="WBParaSite" id="L893_g12577.t1"/>
    </source>
</evidence>
<evidence type="ECO:0000313" key="1">
    <source>
        <dbReference type="Proteomes" id="UP000095287"/>
    </source>
</evidence>
<dbReference type="Proteomes" id="UP000095287">
    <property type="component" value="Unplaced"/>
</dbReference>
<accession>A0A1I7Y495</accession>
<organism evidence="1 2">
    <name type="scientific">Steinernema glaseri</name>
    <dbReference type="NCBI Taxonomy" id="37863"/>
    <lineage>
        <taxon>Eukaryota</taxon>
        <taxon>Metazoa</taxon>
        <taxon>Ecdysozoa</taxon>
        <taxon>Nematoda</taxon>
        <taxon>Chromadorea</taxon>
        <taxon>Rhabditida</taxon>
        <taxon>Tylenchina</taxon>
        <taxon>Panagrolaimomorpha</taxon>
        <taxon>Strongyloidoidea</taxon>
        <taxon>Steinernematidae</taxon>
        <taxon>Steinernema</taxon>
    </lineage>
</organism>
<dbReference type="WBParaSite" id="L893_g12577.t1">
    <property type="protein sequence ID" value="L893_g12577.t1"/>
    <property type="gene ID" value="L893_g12577"/>
</dbReference>
<sequence length="344" mass="39960">MRNDTHNVPTSYFRQFRENHTSVFTFFQGHRESYLPPRIRFVILANPTMDTVPRIFIESVCLRLLDRKSLEKSTKLPSAWGQICTETCKKIHTLRMLLDSEKEKIYAAAQPALSEYRSVSLGSVDLKFITNFRIETRSRSATSDLVNHWKEITLNDLQRLVHFIRPVRNERHPFQYDYNSFNILSVTHESDWISGKLLSMRLPVDMVTLSYVNGFFESEGFLYFFRYHGPTLQQSAVDALIEKFVPIDYGRFNLHHSISDEQVTKLFEKCVISNKKVTVSAAVSGKSLDFMDLAAKHYSKKKIGEEGKVLAFFNGAEATLGLVVHLHEEWIQFQWVNANWMRTC</sequence>